<accession>A0ACD3ZJ50</accession>
<dbReference type="Proteomes" id="UP000830768">
    <property type="component" value="Chromosome 10"/>
</dbReference>
<proteinExistence type="predicted"/>
<sequence>MAGTGSSHHPWVPTPLATIKAHAKVLGEIDDSSWLLDRLIISRHSSKPPSGPFWDDGEGGFFTISDAPNPPPETQAVSDTCPIIPIFYIGGNWGTWRIGLCELRIGGGAGTREHVTLESLEKGEDETTPWTFQIPRVYYHACHDDTYYIAYSVLPGKTLCEVWPKTEDEAIKERYARQIAQAYWQLSTWRGENICGVDGRDLLDLYLCKGSRLDKYSSPQELRDNSKEIGMDCSDIVFAHNNMRPHSFSVDDNGLVGISGWESAGYVPRDWVRTKTCANALLPGRSCLEEWSREQKVEWHEKINRALEELKVGGKGFGEKWPQFHNWNVMVHEAKFGW</sequence>
<dbReference type="EMBL" id="CP090038">
    <property type="protein sequence ID" value="UPL01380.1"/>
    <property type="molecule type" value="Genomic_DNA"/>
</dbReference>
<organism evidence="1 2">
    <name type="scientific">Fusarium solani subsp. cucurbitae</name>
    <name type="common">Neocosmosporum cucurbitae</name>
    <dbReference type="NCBI Taxonomy" id="2747967"/>
    <lineage>
        <taxon>Eukaryota</taxon>
        <taxon>Fungi</taxon>
        <taxon>Dikarya</taxon>
        <taxon>Ascomycota</taxon>
        <taxon>Pezizomycotina</taxon>
        <taxon>Sordariomycetes</taxon>
        <taxon>Hypocreomycetidae</taxon>
        <taxon>Hypocreales</taxon>
        <taxon>Nectriaceae</taxon>
        <taxon>Fusarium</taxon>
        <taxon>Fusarium solani species complex</taxon>
    </lineage>
</organism>
<gene>
    <name evidence="1" type="ORF">LCI18_012314</name>
</gene>
<keyword evidence="2" id="KW-1185">Reference proteome</keyword>
<evidence type="ECO:0000313" key="1">
    <source>
        <dbReference type="EMBL" id="UPL01380.1"/>
    </source>
</evidence>
<reference evidence="1" key="1">
    <citation type="submission" date="2021-11" db="EMBL/GenBank/DDBJ databases">
        <title>Fusarium solani-melongenae Genome sequencing and assembly.</title>
        <authorList>
            <person name="Xie S."/>
            <person name="Huang L."/>
            <person name="Zhang X."/>
        </authorList>
    </citation>
    <scope>NUCLEOTIDE SEQUENCE</scope>
    <source>
        <strain evidence="1">CRI 24-3</strain>
    </source>
</reference>
<evidence type="ECO:0000313" key="2">
    <source>
        <dbReference type="Proteomes" id="UP000830768"/>
    </source>
</evidence>
<name>A0ACD3ZJ50_FUSSC</name>
<protein>
    <submittedName>
        <fullName evidence="1">Uncharacterized protein</fullName>
    </submittedName>
</protein>